<dbReference type="PROSITE" id="PS00380">
    <property type="entry name" value="RHODANESE_1"/>
    <property type="match status" value="1"/>
</dbReference>
<dbReference type="Gene3D" id="3.40.250.10">
    <property type="entry name" value="Rhodanese-like domain"/>
    <property type="match status" value="2"/>
</dbReference>
<reference evidence="4 5" key="1">
    <citation type="journal article" date="2015" name="Int. Biodeterior. Biodegradation">
        <title>Physiological and genetic screening methods for the isolation of methyl tert-butyl ether-degrading bacteria for bioremediation purposes.</title>
        <authorList>
            <person name="Guisado I.M."/>
            <person name="Purswani J."/>
            <person name="Gonzalez Lopez J."/>
            <person name="Pozo C."/>
        </authorList>
    </citation>
    <scope>NUCLEOTIDE SEQUENCE [LARGE SCALE GENOMIC DNA]</scope>
    <source>
        <strain evidence="4 5">SH7</strain>
    </source>
</reference>
<dbReference type="PANTHER" id="PTHR11364">
    <property type="entry name" value="THIOSULFATE SULFERTANSFERASE"/>
    <property type="match status" value="1"/>
</dbReference>
<feature type="domain" description="Rhodanese" evidence="3">
    <location>
        <begin position="164"/>
        <end position="274"/>
    </location>
</feature>
<dbReference type="EMBL" id="LCZJ02000023">
    <property type="protein sequence ID" value="KTD86204.1"/>
    <property type="molecule type" value="Genomic_DNA"/>
</dbReference>
<dbReference type="InterPro" id="IPR045078">
    <property type="entry name" value="TST/MPST-like"/>
</dbReference>
<gene>
    <name evidence="4" type="ORF">UQ64_17250</name>
</gene>
<dbReference type="RefSeq" id="WP_060624103.1">
    <property type="nucleotide sequence ID" value="NZ_LCZJ02000023.1"/>
</dbReference>
<protein>
    <submittedName>
        <fullName evidence="4">3-mercaptopyruvate sulfurtransferase</fullName>
    </submittedName>
</protein>
<feature type="domain" description="Rhodanese" evidence="3">
    <location>
        <begin position="15"/>
        <end position="134"/>
    </location>
</feature>
<dbReference type="OrthoDB" id="9770030at2"/>
<accession>A0A0W1AXZ0</accession>
<comment type="caution">
    <text evidence="4">The sequence shown here is derived from an EMBL/GenBank/DDBJ whole genome shotgun (WGS) entry which is preliminary data.</text>
</comment>
<dbReference type="SMART" id="SM00450">
    <property type="entry name" value="RHOD"/>
    <property type="match status" value="2"/>
</dbReference>
<dbReference type="CDD" id="cd01448">
    <property type="entry name" value="TST_Repeat_1"/>
    <property type="match status" value="1"/>
</dbReference>
<keyword evidence="2" id="KW-0677">Repeat</keyword>
<evidence type="ECO:0000256" key="1">
    <source>
        <dbReference type="ARBA" id="ARBA00022679"/>
    </source>
</evidence>
<evidence type="ECO:0000313" key="4">
    <source>
        <dbReference type="EMBL" id="KTD86204.1"/>
    </source>
</evidence>
<sequence>MEPIVSTRWLLARLYEPELVIVDCRFLLTDPEAGRKAYTEDHIPGAIYLHLEEQLSAPVGEHGGRHPLPEISKLTAALSKVGINRDSIVVAYDDQGGANASRLWWMLRYLGHERAFVMDEGYSSWKNTSFPVSDHQAVRIPSHYEADVQKDMLVSMEDVQNVVNDGSALLIDSRESRRYKGLEEPIDPKAGHIPGAINKFWKEVLDDQGRWKSTEVLKEHYEGIDPEQEIIVYCGSGVSACPNVLSLRKAGYKNVKLYAGSWSDWISYEENPVATGEE</sequence>
<organism evidence="4 5">
    <name type="scientific">Paenibacillus etheri</name>
    <dbReference type="NCBI Taxonomy" id="1306852"/>
    <lineage>
        <taxon>Bacteria</taxon>
        <taxon>Bacillati</taxon>
        <taxon>Bacillota</taxon>
        <taxon>Bacilli</taxon>
        <taxon>Bacillales</taxon>
        <taxon>Paenibacillaceae</taxon>
        <taxon>Paenibacillus</taxon>
    </lineage>
</organism>
<dbReference type="Pfam" id="PF00581">
    <property type="entry name" value="Rhodanese"/>
    <property type="match status" value="2"/>
</dbReference>
<dbReference type="SUPFAM" id="SSF52821">
    <property type="entry name" value="Rhodanese/Cell cycle control phosphatase"/>
    <property type="match status" value="2"/>
</dbReference>
<name>A0A0W1AXZ0_9BACL</name>
<dbReference type="AlphaFoldDB" id="A0A0W1AXZ0"/>
<evidence type="ECO:0000259" key="3">
    <source>
        <dbReference type="PROSITE" id="PS50206"/>
    </source>
</evidence>
<dbReference type="CDD" id="cd01449">
    <property type="entry name" value="TST_Repeat_2"/>
    <property type="match status" value="1"/>
</dbReference>
<dbReference type="Proteomes" id="UP000054709">
    <property type="component" value="Unassembled WGS sequence"/>
</dbReference>
<dbReference type="PROSITE" id="PS50206">
    <property type="entry name" value="RHODANESE_3"/>
    <property type="match status" value="2"/>
</dbReference>
<dbReference type="InterPro" id="IPR001307">
    <property type="entry name" value="Thiosulphate_STrfase_CS"/>
</dbReference>
<evidence type="ECO:0000313" key="5">
    <source>
        <dbReference type="Proteomes" id="UP000054709"/>
    </source>
</evidence>
<dbReference type="GO" id="GO:0004792">
    <property type="term" value="F:thiosulfate-cyanide sulfurtransferase activity"/>
    <property type="evidence" value="ECO:0007669"/>
    <property type="project" value="InterPro"/>
</dbReference>
<keyword evidence="5" id="KW-1185">Reference proteome</keyword>
<dbReference type="InterPro" id="IPR036873">
    <property type="entry name" value="Rhodanese-like_dom_sf"/>
</dbReference>
<proteinExistence type="predicted"/>
<keyword evidence="1" id="KW-0808">Transferase</keyword>
<dbReference type="InterPro" id="IPR001763">
    <property type="entry name" value="Rhodanese-like_dom"/>
</dbReference>
<evidence type="ECO:0000256" key="2">
    <source>
        <dbReference type="ARBA" id="ARBA00022737"/>
    </source>
</evidence>
<dbReference type="PANTHER" id="PTHR11364:SF27">
    <property type="entry name" value="SULFURTRANSFERASE"/>
    <property type="match status" value="1"/>
</dbReference>